<dbReference type="EMBL" id="JAOTPV010000008">
    <property type="protein sequence ID" value="KAJ4479155.1"/>
    <property type="molecule type" value="Genomic_DNA"/>
</dbReference>
<comment type="caution">
    <text evidence="2">The sequence shown here is derived from an EMBL/GenBank/DDBJ whole genome shotgun (WGS) entry which is preliminary data.</text>
</comment>
<protein>
    <submittedName>
        <fullName evidence="2">Uncharacterized protein</fullName>
    </submittedName>
</protein>
<accession>A0A9W9ACN9</accession>
<feature type="compositionally biased region" description="Acidic residues" evidence="1">
    <location>
        <begin position="23"/>
        <end position="34"/>
    </location>
</feature>
<evidence type="ECO:0000313" key="3">
    <source>
        <dbReference type="Proteomes" id="UP001150266"/>
    </source>
</evidence>
<keyword evidence="3" id="KW-1185">Reference proteome</keyword>
<sequence length="236" mass="26378">MESLRTVRVERGEGEEKEREGAAEEEVAEEEDSVVDVRGSTPLRSASLNLGSTDPPTLVRSSRGVNRRTTWVPVDAVSVPSTVTAVCIASPDNPVLIVFSPKVVVEDGEKRYKVDGYVYYQNEWIRDQKRFHSEDQRTEHFASAEQQLVVVDCGGWWSSRRFLLISRDLARYERNGGKVFGEQSFSARHVGGPGYISTMPSEDAKERITKVADVMRIPMIIVDLQGVTPTIANQAY</sequence>
<evidence type="ECO:0000256" key="1">
    <source>
        <dbReference type="SAM" id="MobiDB-lite"/>
    </source>
</evidence>
<feature type="compositionally biased region" description="Polar residues" evidence="1">
    <location>
        <begin position="42"/>
        <end position="61"/>
    </location>
</feature>
<feature type="compositionally biased region" description="Basic and acidic residues" evidence="1">
    <location>
        <begin position="1"/>
        <end position="22"/>
    </location>
</feature>
<name>A0A9W9ACN9_9AGAR</name>
<dbReference type="Proteomes" id="UP001150266">
    <property type="component" value="Unassembled WGS sequence"/>
</dbReference>
<organism evidence="2 3">
    <name type="scientific">Lentinula aciculospora</name>
    <dbReference type="NCBI Taxonomy" id="153920"/>
    <lineage>
        <taxon>Eukaryota</taxon>
        <taxon>Fungi</taxon>
        <taxon>Dikarya</taxon>
        <taxon>Basidiomycota</taxon>
        <taxon>Agaricomycotina</taxon>
        <taxon>Agaricomycetes</taxon>
        <taxon>Agaricomycetidae</taxon>
        <taxon>Agaricales</taxon>
        <taxon>Marasmiineae</taxon>
        <taxon>Omphalotaceae</taxon>
        <taxon>Lentinula</taxon>
    </lineage>
</organism>
<reference evidence="2" key="1">
    <citation type="submission" date="2022-08" db="EMBL/GenBank/DDBJ databases">
        <title>A Global Phylogenomic Analysis of the Shiitake Genus Lentinula.</title>
        <authorList>
            <consortium name="DOE Joint Genome Institute"/>
            <person name="Sierra-Patev S."/>
            <person name="Min B."/>
            <person name="Naranjo-Ortiz M."/>
            <person name="Looney B."/>
            <person name="Konkel Z."/>
            <person name="Slot J.C."/>
            <person name="Sakamoto Y."/>
            <person name="Steenwyk J.L."/>
            <person name="Rokas A."/>
            <person name="Carro J."/>
            <person name="Camarero S."/>
            <person name="Ferreira P."/>
            <person name="Molpeceres G."/>
            <person name="Ruiz-Duenas F.J."/>
            <person name="Serrano A."/>
            <person name="Henrissat B."/>
            <person name="Drula E."/>
            <person name="Hughes K.W."/>
            <person name="Mata J.L."/>
            <person name="Ishikawa N.K."/>
            <person name="Vargas-Isla R."/>
            <person name="Ushijima S."/>
            <person name="Smith C.A."/>
            <person name="Ahrendt S."/>
            <person name="Andreopoulos W."/>
            <person name="He G."/>
            <person name="Labutti K."/>
            <person name="Lipzen A."/>
            <person name="Ng V."/>
            <person name="Riley R."/>
            <person name="Sandor L."/>
            <person name="Barry K."/>
            <person name="Martinez A.T."/>
            <person name="Xiao Y."/>
            <person name="Gibbons J.G."/>
            <person name="Terashima K."/>
            <person name="Grigoriev I.V."/>
            <person name="Hibbett D.S."/>
        </authorList>
    </citation>
    <scope>NUCLEOTIDE SEQUENCE</scope>
    <source>
        <strain evidence="2">JLM2183</strain>
    </source>
</reference>
<feature type="region of interest" description="Disordered" evidence="1">
    <location>
        <begin position="1"/>
        <end position="61"/>
    </location>
</feature>
<proteinExistence type="predicted"/>
<evidence type="ECO:0000313" key="2">
    <source>
        <dbReference type="EMBL" id="KAJ4479155.1"/>
    </source>
</evidence>
<dbReference type="AlphaFoldDB" id="A0A9W9ACN9"/>
<gene>
    <name evidence="2" type="ORF">J3R30DRAFT_3403972</name>
</gene>